<keyword evidence="2" id="KW-0560">Oxidoreductase</keyword>
<dbReference type="InterPro" id="IPR013154">
    <property type="entry name" value="ADH-like_N"/>
</dbReference>
<name>A0ABS3WJW6_9BACL</name>
<dbReference type="InterPro" id="IPR011032">
    <property type="entry name" value="GroES-like_sf"/>
</dbReference>
<dbReference type="PANTHER" id="PTHR48106:SF13">
    <property type="entry name" value="QUINONE OXIDOREDUCTASE-RELATED"/>
    <property type="match status" value="1"/>
</dbReference>
<dbReference type="Gene3D" id="3.40.50.720">
    <property type="entry name" value="NAD(P)-binding Rossmann-like Domain"/>
    <property type="match status" value="1"/>
</dbReference>
<dbReference type="InterPro" id="IPR002364">
    <property type="entry name" value="Quin_OxRdtase/zeta-crystal_CS"/>
</dbReference>
<evidence type="ECO:0000313" key="4">
    <source>
        <dbReference type="EMBL" id="MBO7748614.1"/>
    </source>
</evidence>
<evidence type="ECO:0000313" key="5">
    <source>
        <dbReference type="Proteomes" id="UP000670947"/>
    </source>
</evidence>
<evidence type="ECO:0000256" key="1">
    <source>
        <dbReference type="ARBA" id="ARBA00022857"/>
    </source>
</evidence>
<keyword evidence="1" id="KW-0521">NADP</keyword>
<sequence length="330" mass="34273">MRAIVIPAFGEADVLSLREVPVPEPGPREIAIDVAYAGVNYAEVLFRSGGVPELPLPFVPGIEVSGTVRALGAEVTAFEIGQPVAALSIVGGGGYAEVVTVPAELAFPLEPDRITEEAFAIAAASPSNLATAYLILREVARIRPGETVLVHAAAGGVGSLIGQMARRLGAGRVIGTVGSPDKVAYAKGLGYDAVFLRDGYAEAVMELTAGEGADIVVDPVGGALREEALRLLKPLGRLVAMGNAGGAADVRQSVNELWFASKAVLGFNLQQLSGYAPRLVAEAATTALAMALRGEIRVDVTGVLPLREAAEAHRRIEARRTTGKLALKVR</sequence>
<accession>A0ABS3WJW6</accession>
<dbReference type="Pfam" id="PF00107">
    <property type="entry name" value="ADH_zinc_N"/>
    <property type="match status" value="1"/>
</dbReference>
<dbReference type="InterPro" id="IPR036291">
    <property type="entry name" value="NAD(P)-bd_dom_sf"/>
</dbReference>
<dbReference type="EMBL" id="JAGGDJ010000065">
    <property type="protein sequence ID" value="MBO7748614.1"/>
    <property type="molecule type" value="Genomic_DNA"/>
</dbReference>
<dbReference type="PANTHER" id="PTHR48106">
    <property type="entry name" value="QUINONE OXIDOREDUCTASE PIG3-RELATED"/>
    <property type="match status" value="1"/>
</dbReference>
<dbReference type="Gene3D" id="3.90.180.10">
    <property type="entry name" value="Medium-chain alcohol dehydrogenases, catalytic domain"/>
    <property type="match status" value="1"/>
</dbReference>
<dbReference type="Proteomes" id="UP000670947">
    <property type="component" value="Unassembled WGS sequence"/>
</dbReference>
<dbReference type="PROSITE" id="PS01162">
    <property type="entry name" value="QOR_ZETA_CRYSTAL"/>
    <property type="match status" value="1"/>
</dbReference>
<reference evidence="4 5" key="1">
    <citation type="submission" date="2021-03" db="EMBL/GenBank/DDBJ databases">
        <title>Paenibacillus artemisicola MWE-103 whole genome sequence.</title>
        <authorList>
            <person name="Ham Y.J."/>
        </authorList>
    </citation>
    <scope>NUCLEOTIDE SEQUENCE [LARGE SCALE GENOMIC DNA]</scope>
    <source>
        <strain evidence="4 5">MWE-103</strain>
    </source>
</reference>
<comment type="caution">
    <text evidence="4">The sequence shown here is derived from an EMBL/GenBank/DDBJ whole genome shotgun (WGS) entry which is preliminary data.</text>
</comment>
<proteinExistence type="predicted"/>
<dbReference type="Pfam" id="PF08240">
    <property type="entry name" value="ADH_N"/>
    <property type="match status" value="1"/>
</dbReference>
<keyword evidence="5" id="KW-1185">Reference proteome</keyword>
<dbReference type="SUPFAM" id="SSF50129">
    <property type="entry name" value="GroES-like"/>
    <property type="match status" value="1"/>
</dbReference>
<feature type="domain" description="Enoyl reductase (ER)" evidence="3">
    <location>
        <begin position="10"/>
        <end position="327"/>
    </location>
</feature>
<evidence type="ECO:0000259" key="3">
    <source>
        <dbReference type="SMART" id="SM00829"/>
    </source>
</evidence>
<evidence type="ECO:0000256" key="2">
    <source>
        <dbReference type="ARBA" id="ARBA00023002"/>
    </source>
</evidence>
<dbReference type="InterPro" id="IPR020843">
    <property type="entry name" value="ER"/>
</dbReference>
<protein>
    <submittedName>
        <fullName evidence="4">Zinc-binding dehydrogenase</fullName>
    </submittedName>
</protein>
<organism evidence="4 5">
    <name type="scientific">Paenibacillus artemisiicola</name>
    <dbReference type="NCBI Taxonomy" id="1172618"/>
    <lineage>
        <taxon>Bacteria</taxon>
        <taxon>Bacillati</taxon>
        <taxon>Bacillota</taxon>
        <taxon>Bacilli</taxon>
        <taxon>Bacillales</taxon>
        <taxon>Paenibacillaceae</taxon>
        <taxon>Paenibacillus</taxon>
    </lineage>
</organism>
<dbReference type="SUPFAM" id="SSF51735">
    <property type="entry name" value="NAD(P)-binding Rossmann-fold domains"/>
    <property type="match status" value="1"/>
</dbReference>
<gene>
    <name evidence="4" type="ORF">I8J29_31000</name>
</gene>
<dbReference type="SMART" id="SM00829">
    <property type="entry name" value="PKS_ER"/>
    <property type="match status" value="1"/>
</dbReference>
<dbReference type="InterPro" id="IPR013149">
    <property type="entry name" value="ADH-like_C"/>
</dbReference>